<keyword evidence="3" id="KW-1185">Reference proteome</keyword>
<dbReference type="Gene3D" id="3.40.190.10">
    <property type="entry name" value="Periplasmic binding protein-like II"/>
    <property type="match status" value="2"/>
</dbReference>
<dbReference type="SUPFAM" id="SSF53850">
    <property type="entry name" value="Periplasmic binding protein-like II"/>
    <property type="match status" value="1"/>
</dbReference>
<dbReference type="RefSeq" id="WP_046740716.1">
    <property type="nucleotide sequence ID" value="NZ_LBNQ01000011.1"/>
</dbReference>
<reference evidence="2 3" key="1">
    <citation type="submission" date="2015-05" db="EMBL/GenBank/DDBJ databases">
        <title>Draft genome sequence of Lampropedia sp. CT6, isolated from the microbial mat of a hot water spring, located at Manikaran, India.</title>
        <authorList>
            <person name="Tripathi C."/>
            <person name="Rani P."/>
            <person name="Mahato N.K."/>
            <person name="Lal R."/>
        </authorList>
    </citation>
    <scope>NUCLEOTIDE SEQUENCE [LARGE SCALE GENOMIC DNA]</scope>
    <source>
        <strain evidence="2 3">CT6</strain>
    </source>
</reference>
<keyword evidence="1" id="KW-0732">Signal</keyword>
<evidence type="ECO:0000256" key="1">
    <source>
        <dbReference type="ARBA" id="ARBA00022729"/>
    </source>
</evidence>
<dbReference type="InterPro" id="IPR006311">
    <property type="entry name" value="TAT_signal"/>
</dbReference>
<dbReference type="PANTHER" id="PTHR30222">
    <property type="entry name" value="SPERMIDINE/PUTRESCINE-BINDING PERIPLASMIC PROTEIN"/>
    <property type="match status" value="1"/>
</dbReference>
<gene>
    <name evidence="2" type="ORF">AAV94_02280</name>
</gene>
<sequence>MSDPKTFSLKRRTVLQGTAAILATGMFPAIHAQDKPVLRYLGTAVNQDKAIAEKFQADTGITLQYVAVTTDEVTRRAVTQPNSFDLIDTEYFSLRNIVPTGNLKGIDVKRVKNADKITSLFTTGTVNGKAVGDQGTAPKKVIFLEGERSKAFASAPTEWMTLIPTTYNADTLGIRPDLIGRPVESWAELLNPEFKGKASILNIPSIGIMDAAMVVEAMGIHTYGDKGNMTREEIDLTIKTLIEAKRAGQFRALWKDFNESVNLMASGEVVIQSMWSPAVTAVRSQGIDCRFQPLKEGYRAWASGFGIPATLSGAKLDAAYEFINWFLDGWAGAYLNRQGYYSAVLETAKAHMEPYEWAYWMEGQPAAQDIKSPQGVVIAKAGEVRDGGSYAERMGAIACWNAVMDENNYMVQKWNEFVAA</sequence>
<evidence type="ECO:0000313" key="3">
    <source>
        <dbReference type="Proteomes" id="UP000050580"/>
    </source>
</evidence>
<protein>
    <submittedName>
        <fullName evidence="2">ABC transporter substrate-binding protein</fullName>
    </submittedName>
</protein>
<accession>A0A0U1Q2H9</accession>
<dbReference type="PATRIC" id="fig|1610491.3.peg.474"/>
<dbReference type="AlphaFoldDB" id="A0A0U1Q2H9"/>
<dbReference type="OrthoDB" id="9812255at2"/>
<dbReference type="PANTHER" id="PTHR30222:SF17">
    <property type="entry name" value="SPERMIDINE_PUTRESCINE-BINDING PERIPLASMIC PROTEIN"/>
    <property type="match status" value="1"/>
</dbReference>
<name>A0A0U1Q2H9_9BURK</name>
<dbReference type="STRING" id="1610491.AAV94_02280"/>
<comment type="caution">
    <text evidence="2">The sequence shown here is derived from an EMBL/GenBank/DDBJ whole genome shotgun (WGS) entry which is preliminary data.</text>
</comment>
<dbReference type="PROSITE" id="PS51318">
    <property type="entry name" value="TAT"/>
    <property type="match status" value="1"/>
</dbReference>
<dbReference type="EMBL" id="LBNQ01000011">
    <property type="protein sequence ID" value="KKW68948.1"/>
    <property type="molecule type" value="Genomic_DNA"/>
</dbReference>
<dbReference type="Proteomes" id="UP000050580">
    <property type="component" value="Unassembled WGS sequence"/>
</dbReference>
<dbReference type="InterPro" id="IPR006059">
    <property type="entry name" value="SBP"/>
</dbReference>
<proteinExistence type="predicted"/>
<dbReference type="Pfam" id="PF13416">
    <property type="entry name" value="SBP_bac_8"/>
    <property type="match status" value="1"/>
</dbReference>
<organism evidence="2 3">
    <name type="scientific">Lampropedia cohaerens</name>
    <dbReference type="NCBI Taxonomy" id="1610491"/>
    <lineage>
        <taxon>Bacteria</taxon>
        <taxon>Pseudomonadati</taxon>
        <taxon>Pseudomonadota</taxon>
        <taxon>Betaproteobacteria</taxon>
        <taxon>Burkholderiales</taxon>
        <taxon>Comamonadaceae</taxon>
        <taxon>Lampropedia</taxon>
    </lineage>
</organism>
<evidence type="ECO:0000313" key="2">
    <source>
        <dbReference type="EMBL" id="KKW68948.1"/>
    </source>
</evidence>